<gene>
    <name evidence="2" type="ORF">Purlil1_8747</name>
    <name evidence="3" type="ORF">VFPFJ_00346</name>
</gene>
<sequence length="168" mass="19214">MQLTLLVSFVASLALPFAAAAAAAMTAHKRVEALRPWVVKPKDFDWYRCDTTKALESCGTLEFCKRARGNNAFVLCIKTFERLPSYPAPTDNRVQLQCLSDPGPDEKKCGTFAWCKAADDKRRPDWPWTHPYHDSFECFWAHRMTPEYWGGPGQGLRLRGTQSESWRR</sequence>
<organism evidence="3 4">
    <name type="scientific">Purpureocillium lilacinum</name>
    <name type="common">Paecilomyces lilacinus</name>
    <dbReference type="NCBI Taxonomy" id="33203"/>
    <lineage>
        <taxon>Eukaryota</taxon>
        <taxon>Fungi</taxon>
        <taxon>Dikarya</taxon>
        <taxon>Ascomycota</taxon>
        <taxon>Pezizomycotina</taxon>
        <taxon>Sordariomycetes</taxon>
        <taxon>Hypocreomycetidae</taxon>
        <taxon>Hypocreales</taxon>
        <taxon>Ophiocordycipitaceae</taxon>
        <taxon>Purpureocillium</taxon>
    </lineage>
</organism>
<feature type="chain" id="PRO_5008103899" evidence="1">
    <location>
        <begin position="21"/>
        <end position="168"/>
    </location>
</feature>
<dbReference type="Proteomes" id="UP001287286">
    <property type="component" value="Unassembled WGS sequence"/>
</dbReference>
<accession>A0A179HV27</accession>
<name>A0A179HV27_PURLI</name>
<reference evidence="3 4" key="1">
    <citation type="submission" date="2016-02" db="EMBL/GenBank/DDBJ databases">
        <title>Biosynthesis of antibiotic leucinostatins and their inhibition on Phytophthora in bio-control Purpureocillium lilacinum.</title>
        <authorList>
            <person name="Wang G."/>
            <person name="Liu Z."/>
            <person name="Lin R."/>
            <person name="Li E."/>
            <person name="Mao Z."/>
            <person name="Ling J."/>
            <person name="Yin W."/>
            <person name="Xie B."/>
        </authorList>
    </citation>
    <scope>NUCLEOTIDE SEQUENCE [LARGE SCALE GENOMIC DNA]</scope>
    <source>
        <strain evidence="3">PLFJ-1</strain>
    </source>
</reference>
<dbReference type="GeneID" id="28882480"/>
<comment type="caution">
    <text evidence="3">The sequence shown here is derived from an EMBL/GenBank/DDBJ whole genome shotgun (WGS) entry which is preliminary data.</text>
</comment>
<dbReference type="Proteomes" id="UP000078340">
    <property type="component" value="Unassembled WGS sequence"/>
</dbReference>
<evidence type="ECO:0000313" key="4">
    <source>
        <dbReference type="Proteomes" id="UP000078340"/>
    </source>
</evidence>
<protein>
    <submittedName>
        <fullName evidence="3">Uncharacterized protein</fullName>
    </submittedName>
</protein>
<proteinExistence type="predicted"/>
<reference evidence="2" key="2">
    <citation type="submission" date="2023-11" db="EMBL/GenBank/DDBJ databases">
        <authorList>
            <person name="Beijen E."/>
            <person name="Ohm R.A."/>
        </authorList>
    </citation>
    <scope>NUCLEOTIDE SEQUENCE</scope>
    <source>
        <strain evidence="2">CBS 150709</strain>
    </source>
</reference>
<evidence type="ECO:0000256" key="1">
    <source>
        <dbReference type="SAM" id="SignalP"/>
    </source>
</evidence>
<evidence type="ECO:0000313" key="2">
    <source>
        <dbReference type="EMBL" id="KAK4087013.1"/>
    </source>
</evidence>
<dbReference type="KEGG" id="plj:28882480"/>
<evidence type="ECO:0000313" key="5">
    <source>
        <dbReference type="Proteomes" id="UP001287286"/>
    </source>
</evidence>
<dbReference type="AlphaFoldDB" id="A0A179HV27"/>
<dbReference type="EMBL" id="JAWRVI010000036">
    <property type="protein sequence ID" value="KAK4087013.1"/>
    <property type="molecule type" value="Genomic_DNA"/>
</dbReference>
<keyword evidence="1" id="KW-0732">Signal</keyword>
<dbReference type="EMBL" id="LSBI01000001">
    <property type="protein sequence ID" value="OAQ94237.1"/>
    <property type="molecule type" value="Genomic_DNA"/>
</dbReference>
<keyword evidence="5" id="KW-1185">Reference proteome</keyword>
<evidence type="ECO:0000313" key="3">
    <source>
        <dbReference type="EMBL" id="OAQ94237.1"/>
    </source>
</evidence>
<feature type="signal peptide" evidence="1">
    <location>
        <begin position="1"/>
        <end position="20"/>
    </location>
</feature>
<reference evidence="2 5" key="3">
    <citation type="journal article" date="2024" name="Microbiol. Resour. Announc.">
        <title>Genome annotations for the ascomycete fungi Trichoderma harzianum, Trichoderma aggressivum, and Purpureocillium lilacinum.</title>
        <authorList>
            <person name="Beijen E.P.W."/>
            <person name="Ohm R.A."/>
        </authorList>
    </citation>
    <scope>NUCLEOTIDE SEQUENCE [LARGE SCALE GENOMIC DNA]</scope>
    <source>
        <strain evidence="2 5">CBS 150709</strain>
    </source>
</reference>